<feature type="transmembrane region" description="Helical" evidence="8">
    <location>
        <begin position="464"/>
        <end position="485"/>
    </location>
</feature>
<comment type="caution">
    <text evidence="8">Lacks conserved residue(s) required for the propagation of feature annotation.</text>
</comment>
<feature type="domain" description="Anoctamin transmembrane" evidence="9">
    <location>
        <begin position="232"/>
        <end position="488"/>
    </location>
</feature>
<dbReference type="AlphaFoldDB" id="A0AAW1N1H4"/>
<keyword evidence="4 8" id="KW-0812">Transmembrane</keyword>
<evidence type="ECO:0000256" key="6">
    <source>
        <dbReference type="ARBA" id="ARBA00023136"/>
    </source>
</evidence>
<evidence type="ECO:0000256" key="2">
    <source>
        <dbReference type="ARBA" id="ARBA00009671"/>
    </source>
</evidence>
<feature type="transmembrane region" description="Helical" evidence="8">
    <location>
        <begin position="240"/>
        <end position="270"/>
    </location>
</feature>
<dbReference type="PANTHER" id="PTHR12308:SF84">
    <property type="entry name" value="ANOCTAMIN"/>
    <property type="match status" value="1"/>
</dbReference>
<feature type="transmembrane region" description="Helical" evidence="8">
    <location>
        <begin position="375"/>
        <end position="399"/>
    </location>
</feature>
<dbReference type="Pfam" id="PF04547">
    <property type="entry name" value="Anoctamin"/>
    <property type="match status" value="1"/>
</dbReference>
<evidence type="ECO:0000313" key="12">
    <source>
        <dbReference type="Proteomes" id="UP001458880"/>
    </source>
</evidence>
<evidence type="ECO:0000256" key="7">
    <source>
        <dbReference type="ARBA" id="ARBA00023180"/>
    </source>
</evidence>
<dbReference type="InterPro" id="IPR032394">
    <property type="entry name" value="Anoct_dimer"/>
</dbReference>
<name>A0AAW1N1H4_POPJA</name>
<evidence type="ECO:0000256" key="8">
    <source>
        <dbReference type="RuleBase" id="RU280814"/>
    </source>
</evidence>
<comment type="similarity">
    <text evidence="2 8">Belongs to the anoctamin family.</text>
</comment>
<proteinExistence type="inferred from homology"/>
<keyword evidence="12" id="KW-1185">Reference proteome</keyword>
<feature type="domain" description="Anoctamin dimerisation" evidence="10">
    <location>
        <begin position="190"/>
        <end position="229"/>
    </location>
</feature>
<protein>
    <recommendedName>
        <fullName evidence="8">Anoctamin</fullName>
    </recommendedName>
</protein>
<comment type="caution">
    <text evidence="11">The sequence shown here is derived from an EMBL/GenBank/DDBJ whole genome shotgun (WGS) entry which is preliminary data.</text>
</comment>
<dbReference type="InterPro" id="IPR007632">
    <property type="entry name" value="Anoctamin"/>
</dbReference>
<reference evidence="11 12" key="1">
    <citation type="journal article" date="2024" name="BMC Genomics">
        <title>De novo assembly and annotation of Popillia japonica's genome with initial clues to its potential as an invasive pest.</title>
        <authorList>
            <person name="Cucini C."/>
            <person name="Boschi S."/>
            <person name="Funari R."/>
            <person name="Cardaioli E."/>
            <person name="Iannotti N."/>
            <person name="Marturano G."/>
            <person name="Paoli F."/>
            <person name="Bruttini M."/>
            <person name="Carapelli A."/>
            <person name="Frati F."/>
            <person name="Nardi F."/>
        </authorList>
    </citation>
    <scope>NUCLEOTIDE SEQUENCE [LARGE SCALE GENOMIC DNA]</scope>
    <source>
        <strain evidence="11">DMR45628</strain>
    </source>
</reference>
<dbReference type="GO" id="GO:0005886">
    <property type="term" value="C:plasma membrane"/>
    <property type="evidence" value="ECO:0007669"/>
    <property type="project" value="UniProtKB-SubCell"/>
</dbReference>
<organism evidence="11 12">
    <name type="scientific">Popillia japonica</name>
    <name type="common">Japanese beetle</name>
    <dbReference type="NCBI Taxonomy" id="7064"/>
    <lineage>
        <taxon>Eukaryota</taxon>
        <taxon>Metazoa</taxon>
        <taxon>Ecdysozoa</taxon>
        <taxon>Arthropoda</taxon>
        <taxon>Hexapoda</taxon>
        <taxon>Insecta</taxon>
        <taxon>Pterygota</taxon>
        <taxon>Neoptera</taxon>
        <taxon>Endopterygota</taxon>
        <taxon>Coleoptera</taxon>
        <taxon>Polyphaga</taxon>
        <taxon>Scarabaeiformia</taxon>
        <taxon>Scarabaeidae</taxon>
        <taxon>Rutelinae</taxon>
        <taxon>Popillia</taxon>
    </lineage>
</organism>
<dbReference type="GO" id="GO:0005254">
    <property type="term" value="F:chloride channel activity"/>
    <property type="evidence" value="ECO:0007669"/>
    <property type="project" value="TreeGrafter"/>
</dbReference>
<comment type="subcellular location">
    <subcellularLocation>
        <location evidence="1">Cell membrane</location>
        <topology evidence="1">Multi-pass membrane protein</topology>
    </subcellularLocation>
    <subcellularLocation>
        <location evidence="8">Membrane</location>
        <topology evidence="8">Multi-pass membrane protein</topology>
    </subcellularLocation>
</comment>
<feature type="domain" description="Anoctamin dimerisation" evidence="10">
    <location>
        <begin position="67"/>
        <end position="145"/>
    </location>
</feature>
<evidence type="ECO:0000256" key="3">
    <source>
        <dbReference type="ARBA" id="ARBA00022475"/>
    </source>
</evidence>
<dbReference type="EMBL" id="JASPKY010000016">
    <property type="protein sequence ID" value="KAK9753019.1"/>
    <property type="molecule type" value="Genomic_DNA"/>
</dbReference>
<evidence type="ECO:0000313" key="11">
    <source>
        <dbReference type="EMBL" id="KAK9753019.1"/>
    </source>
</evidence>
<evidence type="ECO:0000256" key="5">
    <source>
        <dbReference type="ARBA" id="ARBA00022989"/>
    </source>
</evidence>
<accession>A0AAW1N1H4</accession>
<keyword evidence="3" id="KW-1003">Cell membrane</keyword>
<evidence type="ECO:0000259" key="10">
    <source>
        <dbReference type="Pfam" id="PF16178"/>
    </source>
</evidence>
<dbReference type="InterPro" id="IPR049452">
    <property type="entry name" value="Anoctamin_TM"/>
</dbReference>
<keyword evidence="5 8" id="KW-1133">Transmembrane helix</keyword>
<keyword evidence="7" id="KW-0325">Glycoprotein</keyword>
<dbReference type="GO" id="GO:0046983">
    <property type="term" value="F:protein dimerization activity"/>
    <property type="evidence" value="ECO:0007669"/>
    <property type="project" value="InterPro"/>
</dbReference>
<evidence type="ECO:0000256" key="4">
    <source>
        <dbReference type="ARBA" id="ARBA00022692"/>
    </source>
</evidence>
<sequence>MPKQVRKKRQRESDDDESFWRVPRTYRISVLREHMEKVLNLISVLREHMEKVLDNFTFYDVPDPETADFVLTYTTHGLKGSVRQAKIGEFLQNLRDHGLVVRKAPSVLYPDLVFVLITGSNSLLKQYAESFGIMLSCDNPYHEKEQPGLGRALECRVHTIDVNDPEFARAPATYSGERPTDITVHEKIMDGYPLHHAQVNWTEEGALSDRQILARYWANPKYFFQRQPINLIEKYFGAEVAFYFAFLGHLIFILWWAAGLGLFCFVYGLMTLTSPQNYRSFETCASKLIMCPTCTNFEVCKYVPLMLISIWTTVSMELWKRRQAALAYRWNVFSAHIDLSMRPEYAMTSHLKRFSVVTGEWEPYEDSKVRYTHLFVSYSVVILLAVLAISVIVAIRLYLSVMRKILATSKVTLFREYSQLIAPSTASLISVTIMLLLETIYVRLAKVLTELENPRTETQYDNSLIYKRFALTFINGYAVTIYIAFFQVDVFTN</sequence>
<dbReference type="Proteomes" id="UP001458880">
    <property type="component" value="Unassembled WGS sequence"/>
</dbReference>
<evidence type="ECO:0000259" key="9">
    <source>
        <dbReference type="Pfam" id="PF04547"/>
    </source>
</evidence>
<feature type="transmembrane region" description="Helical" evidence="8">
    <location>
        <begin position="420"/>
        <end position="444"/>
    </location>
</feature>
<dbReference type="Pfam" id="PF16178">
    <property type="entry name" value="Anoct_dimer"/>
    <property type="match status" value="2"/>
</dbReference>
<keyword evidence="6 8" id="KW-0472">Membrane</keyword>
<dbReference type="PANTHER" id="PTHR12308">
    <property type="entry name" value="ANOCTAMIN"/>
    <property type="match status" value="1"/>
</dbReference>
<evidence type="ECO:0000256" key="1">
    <source>
        <dbReference type="ARBA" id="ARBA00004651"/>
    </source>
</evidence>
<gene>
    <name evidence="11" type="ORF">QE152_g3817</name>
</gene>